<dbReference type="Gene3D" id="3.40.50.150">
    <property type="entry name" value="Vaccinia Virus protein VP39"/>
    <property type="match status" value="1"/>
</dbReference>
<dbReference type="Gene3D" id="3.40.366.10">
    <property type="entry name" value="Malonyl-Coenzyme A Acyl Carrier Protein, domain 2"/>
    <property type="match status" value="1"/>
</dbReference>
<dbReference type="SMART" id="SM00825">
    <property type="entry name" value="PKS_KS"/>
    <property type="match status" value="1"/>
</dbReference>
<dbReference type="InterPro" id="IPR016039">
    <property type="entry name" value="Thiolase-like"/>
</dbReference>
<dbReference type="Pfam" id="PF02801">
    <property type="entry name" value="Ketoacyl-synt_C"/>
    <property type="match status" value="1"/>
</dbReference>
<dbReference type="InterPro" id="IPR057326">
    <property type="entry name" value="KR_dom"/>
</dbReference>
<dbReference type="CDD" id="cd02440">
    <property type="entry name" value="AdoMet_MTases"/>
    <property type="match status" value="1"/>
</dbReference>
<dbReference type="PROSITE" id="PS52004">
    <property type="entry name" value="KS3_2"/>
    <property type="match status" value="1"/>
</dbReference>
<evidence type="ECO:0000313" key="12">
    <source>
        <dbReference type="Proteomes" id="UP001219568"/>
    </source>
</evidence>
<reference evidence="11" key="2">
    <citation type="submission" date="2023-01" db="EMBL/GenBank/DDBJ databases">
        <authorList>
            <person name="Petersen C."/>
        </authorList>
    </citation>
    <scope>NUCLEOTIDE SEQUENCE</scope>
    <source>
        <strain evidence="11">IBT 15450</strain>
    </source>
</reference>
<dbReference type="InterPro" id="IPR049552">
    <property type="entry name" value="PKS_DH_N"/>
</dbReference>
<dbReference type="Gene3D" id="3.30.70.3290">
    <property type="match status" value="1"/>
</dbReference>
<name>A0AAD6N1V6_PENCN</name>
<keyword evidence="1" id="KW-0596">Phosphopantetheine</keyword>
<dbReference type="InterPro" id="IPR020807">
    <property type="entry name" value="PKS_DH"/>
</dbReference>
<evidence type="ECO:0000256" key="5">
    <source>
        <dbReference type="ARBA" id="ARBA00023268"/>
    </source>
</evidence>
<dbReference type="SMART" id="SM00826">
    <property type="entry name" value="PKS_DH"/>
    <property type="match status" value="1"/>
</dbReference>
<dbReference type="PROSITE" id="PS50075">
    <property type="entry name" value="CARRIER"/>
    <property type="match status" value="1"/>
</dbReference>
<evidence type="ECO:0000259" key="10">
    <source>
        <dbReference type="PROSITE" id="PS52019"/>
    </source>
</evidence>
<evidence type="ECO:0000259" key="9">
    <source>
        <dbReference type="PROSITE" id="PS52004"/>
    </source>
</evidence>
<dbReference type="Gene3D" id="3.40.50.720">
    <property type="entry name" value="NAD(P)-binding Rossmann-like Domain"/>
    <property type="match status" value="1"/>
</dbReference>
<dbReference type="InterPro" id="IPR016035">
    <property type="entry name" value="Acyl_Trfase/lysoPLipase"/>
</dbReference>
<dbReference type="Gene3D" id="3.10.129.110">
    <property type="entry name" value="Polyketide synthase dehydratase"/>
    <property type="match status" value="1"/>
</dbReference>
<organism evidence="11 12">
    <name type="scientific">Penicillium canescens</name>
    <dbReference type="NCBI Taxonomy" id="5083"/>
    <lineage>
        <taxon>Eukaryota</taxon>
        <taxon>Fungi</taxon>
        <taxon>Dikarya</taxon>
        <taxon>Ascomycota</taxon>
        <taxon>Pezizomycotina</taxon>
        <taxon>Eurotiomycetes</taxon>
        <taxon>Eurotiomycetidae</taxon>
        <taxon>Eurotiales</taxon>
        <taxon>Aspergillaceae</taxon>
        <taxon>Penicillium</taxon>
    </lineage>
</organism>
<dbReference type="InterPro" id="IPR049900">
    <property type="entry name" value="PKS_mFAS_DH"/>
</dbReference>
<dbReference type="Pfam" id="PF21089">
    <property type="entry name" value="PKS_DH_N"/>
    <property type="match status" value="1"/>
</dbReference>
<dbReference type="Pfam" id="PF16197">
    <property type="entry name" value="KAsynt_C_assoc"/>
    <property type="match status" value="1"/>
</dbReference>
<dbReference type="PANTHER" id="PTHR43775">
    <property type="entry name" value="FATTY ACID SYNTHASE"/>
    <property type="match status" value="1"/>
</dbReference>
<dbReference type="SUPFAM" id="SSF51735">
    <property type="entry name" value="NAD(P)-binding Rossmann-fold domains"/>
    <property type="match status" value="1"/>
</dbReference>
<dbReference type="GO" id="GO:0032259">
    <property type="term" value="P:methylation"/>
    <property type="evidence" value="ECO:0007669"/>
    <property type="project" value="UniProtKB-KW"/>
</dbReference>
<dbReference type="InterPro" id="IPR049551">
    <property type="entry name" value="PKS_DH_C"/>
</dbReference>
<evidence type="ECO:0000256" key="7">
    <source>
        <dbReference type="SAM" id="MobiDB-lite"/>
    </source>
</evidence>
<dbReference type="SUPFAM" id="SSF52151">
    <property type="entry name" value="FabD/lysophospholipase-like"/>
    <property type="match status" value="1"/>
</dbReference>
<feature type="domain" description="PKS/mFAS DH" evidence="10">
    <location>
        <begin position="937"/>
        <end position="1236"/>
    </location>
</feature>
<accession>A0AAD6N1V6</accession>
<dbReference type="CDD" id="cd00833">
    <property type="entry name" value="PKS"/>
    <property type="match status" value="1"/>
</dbReference>
<dbReference type="Pfam" id="PF00109">
    <property type="entry name" value="ketoacyl-synt"/>
    <property type="match status" value="1"/>
</dbReference>
<dbReference type="PROSITE" id="PS00606">
    <property type="entry name" value="KS3_1"/>
    <property type="match status" value="1"/>
</dbReference>
<feature type="domain" description="Ketosynthase family 3 (KS3)" evidence="9">
    <location>
        <begin position="4"/>
        <end position="437"/>
    </location>
</feature>
<dbReference type="Pfam" id="PF00550">
    <property type="entry name" value="PP-binding"/>
    <property type="match status" value="1"/>
</dbReference>
<feature type="domain" description="Carrier" evidence="8">
    <location>
        <begin position="2377"/>
        <end position="2459"/>
    </location>
</feature>
<dbReference type="SUPFAM" id="SSF55048">
    <property type="entry name" value="Probable ACP-binding domain of malonyl-CoA ACP transacylase"/>
    <property type="match status" value="1"/>
</dbReference>
<dbReference type="FunFam" id="3.40.47.10:FF:000019">
    <property type="entry name" value="Polyketide synthase type I"/>
    <property type="match status" value="1"/>
</dbReference>
<dbReference type="InterPro" id="IPR001227">
    <property type="entry name" value="Ac_transferase_dom_sf"/>
</dbReference>
<dbReference type="Pfam" id="PF08242">
    <property type="entry name" value="Methyltransf_12"/>
    <property type="match status" value="1"/>
</dbReference>
<reference evidence="11" key="1">
    <citation type="journal article" date="2023" name="IMA Fungus">
        <title>Comparative genomic study of the Penicillium genus elucidates a diverse pangenome and 15 lateral gene transfer events.</title>
        <authorList>
            <person name="Petersen C."/>
            <person name="Sorensen T."/>
            <person name="Nielsen M.R."/>
            <person name="Sondergaard T.E."/>
            <person name="Sorensen J.L."/>
            <person name="Fitzpatrick D.A."/>
            <person name="Frisvad J.C."/>
            <person name="Nielsen K.L."/>
        </authorList>
    </citation>
    <scope>NUCLEOTIDE SEQUENCE</scope>
    <source>
        <strain evidence="11">IBT 15450</strain>
    </source>
</reference>
<dbReference type="Pfam" id="PF00698">
    <property type="entry name" value="Acyl_transf_1"/>
    <property type="match status" value="1"/>
</dbReference>
<dbReference type="GO" id="GO:0006633">
    <property type="term" value="P:fatty acid biosynthetic process"/>
    <property type="evidence" value="ECO:0007669"/>
    <property type="project" value="InterPro"/>
</dbReference>
<dbReference type="GO" id="GO:1901336">
    <property type="term" value="P:lactone biosynthetic process"/>
    <property type="evidence" value="ECO:0007669"/>
    <property type="project" value="UniProtKB-ARBA"/>
</dbReference>
<dbReference type="GO" id="GO:0031177">
    <property type="term" value="F:phosphopantetheine binding"/>
    <property type="evidence" value="ECO:0007669"/>
    <property type="project" value="InterPro"/>
</dbReference>
<dbReference type="SUPFAM" id="SSF47336">
    <property type="entry name" value="ACP-like"/>
    <property type="match status" value="1"/>
</dbReference>
<keyword evidence="12" id="KW-1185">Reference proteome</keyword>
<dbReference type="InterPro" id="IPR013968">
    <property type="entry name" value="PKS_KR"/>
</dbReference>
<dbReference type="InterPro" id="IPR014031">
    <property type="entry name" value="Ketoacyl_synth_C"/>
</dbReference>
<evidence type="ECO:0000256" key="2">
    <source>
        <dbReference type="ARBA" id="ARBA00022553"/>
    </source>
</evidence>
<dbReference type="InterPro" id="IPR009081">
    <property type="entry name" value="PP-bd_ACP"/>
</dbReference>
<protein>
    <submittedName>
        <fullName evidence="11">Type I Polyketide synthases (Type I PKS)</fullName>
    </submittedName>
</protein>
<keyword evidence="2" id="KW-0597">Phosphoprotein</keyword>
<keyword evidence="5" id="KW-0511">Multifunctional enzyme</keyword>
<dbReference type="PROSITE" id="PS52019">
    <property type="entry name" value="PKS_MFAS_DH"/>
    <property type="match status" value="1"/>
</dbReference>
<dbReference type="InterPro" id="IPR014043">
    <property type="entry name" value="Acyl_transferase_dom"/>
</dbReference>
<keyword evidence="4" id="KW-0808">Transferase</keyword>
<dbReference type="GO" id="GO:0004312">
    <property type="term" value="F:fatty acid synthase activity"/>
    <property type="evidence" value="ECO:0007669"/>
    <property type="project" value="TreeGrafter"/>
</dbReference>
<evidence type="ECO:0000256" key="1">
    <source>
        <dbReference type="ARBA" id="ARBA00022450"/>
    </source>
</evidence>
<dbReference type="SMART" id="SM00823">
    <property type="entry name" value="PKS_PP"/>
    <property type="match status" value="1"/>
</dbReference>
<dbReference type="EMBL" id="JAQJZL010000016">
    <property type="protein sequence ID" value="KAJ6022748.1"/>
    <property type="molecule type" value="Genomic_DNA"/>
</dbReference>
<proteinExistence type="predicted"/>
<dbReference type="InterPro" id="IPR050091">
    <property type="entry name" value="PKS_NRPS_Biosynth_Enz"/>
</dbReference>
<feature type="region of interest" description="N-terminal hotdog fold" evidence="6">
    <location>
        <begin position="937"/>
        <end position="1068"/>
    </location>
</feature>
<dbReference type="Proteomes" id="UP001219568">
    <property type="component" value="Unassembled WGS sequence"/>
</dbReference>
<dbReference type="GO" id="GO:0008168">
    <property type="term" value="F:methyltransferase activity"/>
    <property type="evidence" value="ECO:0007669"/>
    <property type="project" value="UniProtKB-KW"/>
</dbReference>
<dbReference type="InterPro" id="IPR032821">
    <property type="entry name" value="PKS_assoc"/>
</dbReference>
<keyword evidence="3" id="KW-0489">Methyltransferase</keyword>
<evidence type="ECO:0000313" key="11">
    <source>
        <dbReference type="EMBL" id="KAJ6022748.1"/>
    </source>
</evidence>
<feature type="region of interest" description="C-terminal hotdog fold" evidence="6">
    <location>
        <begin position="1083"/>
        <end position="1236"/>
    </location>
</feature>
<dbReference type="GO" id="GO:0030639">
    <property type="term" value="P:polyketide biosynthetic process"/>
    <property type="evidence" value="ECO:0007669"/>
    <property type="project" value="UniProtKB-ARBA"/>
</dbReference>
<dbReference type="InterPro" id="IPR013217">
    <property type="entry name" value="Methyltransf_12"/>
</dbReference>
<dbReference type="Pfam" id="PF08659">
    <property type="entry name" value="KR"/>
    <property type="match status" value="1"/>
</dbReference>
<dbReference type="GO" id="GO:0004315">
    <property type="term" value="F:3-oxoacyl-[acyl-carrier-protein] synthase activity"/>
    <property type="evidence" value="ECO:0007669"/>
    <property type="project" value="InterPro"/>
</dbReference>
<dbReference type="InterPro" id="IPR014030">
    <property type="entry name" value="Ketoacyl_synth_N"/>
</dbReference>
<feature type="active site" description="Proton donor; for dehydratase activity" evidence="6">
    <location>
        <position position="1142"/>
    </location>
</feature>
<evidence type="ECO:0000256" key="4">
    <source>
        <dbReference type="ARBA" id="ARBA00022679"/>
    </source>
</evidence>
<evidence type="ECO:0000256" key="6">
    <source>
        <dbReference type="PROSITE-ProRule" id="PRU01363"/>
    </source>
</evidence>
<dbReference type="InterPro" id="IPR018201">
    <property type="entry name" value="Ketoacyl_synth_AS"/>
</dbReference>
<dbReference type="SUPFAM" id="SSF53335">
    <property type="entry name" value="S-adenosyl-L-methionine-dependent methyltransferases"/>
    <property type="match status" value="1"/>
</dbReference>
<sequence length="2469" mass="270154">MAFIEPIAIVGTACRFPGSASSPSQLWELLREPQDVASKVPADRFNSDAFYHAGEMRRGATNAPESYFLKEDIRAFDAAFFNISPMEAASMDPQLRLLLEVVYESLERAGLPLHQLQGSSSGFYCGSMNNDYAELLYSDPEVFPTFGVTGTSRSMLATRVSYFFDWQGPSIVVDTACSSSLTAVHLAVEALRNEECPVAVATGSCLILSPDTYVRASQLHMLSSTGRSHTWDEAADGYARGEGVASIVLKRLSDALRDGDEIHGVIRATAINCDGTSQTITMPNPEAQTKLIRATYARAGLDPLRQEDRCQYFEAHGTGTVAGDRNEAAGIYNAFFKEDALSQDIIHVGSVKTVIGHSESTAGLSGLMKALLAVQHGLIPPNLSFNKVSDQIAPYTSHLRVPTELIPWPNLLDGTPRRASVSSFGFGGANTHVILESYSASPESLPTVSETPKEGILPFVFSAASQKSLKAVLRQYMDVLEVHPTIDLLDLASSLLTRKSTLSHRVVLTANSVHSLKEKLGEELDQLSAANASSIITNRLNKKPKRILGIFTGQGAQWAQMGLDLISQCPKAKTWLQEMQDSLDTLPDSYRPTFTLMDELAAPESTSRVGSAEVSLPLRTALQIIQVNMLQSLGVKFAAVVGHSSGEIASAYAAGWLSASDAIRIAYLRGVSAKHAGSGVQRGSMLAVSISWEEAQAICSEAPYQGSVVVAASNSPSSVTFSGDSEMITELAWLFESLDQAPRQLRVDTAYHSHHMVPCIEPYLQAMTSCQTGVLEGSPTAKWYSSVHNGQLMTELDNEYWCKNMLQSVRFSEALAATLENEPQFDALVEIGPHPALRGPCLQTISEMKPEDAEMPYIPVSQRELGGVESLSLAVGLFWAHLGATSVNIPSFVDLFAPSRLLKYLSWLPTYPFDHSQTFWAVPRLAEARVSRCLPKHPLLGATSPDAGEGEWRWRNFLWVDELPWLECHQANSQIILPATAYLVMALEAAHLIADGQALQLVEVTDLAIDRAISFLDDSAGIEIMFNVYQTDGSDGRNAILSFSCQANFNGTLRRCASGHIGMTLGEYDVSLLPCKGPIAPGLRAVDSDQLYKQLDMLGLGYSGPFRGLKKLQRRKNIAYGSISAHDSDNDPSLLVHPAMLDASLQALFVAIGSPGDGQVSSLYLPTRLDRVTINPAFCRISALHDSNAHLTVEAKVIEIAKTGITGDIKLYDGKGRGFVQVEGMHLSQLTQLPDDDRPMFVKQVWGPWAPNPASTSLSDTRPRHLTDTLALLHLRDTQNLLTSNDREHLDWHKSRYVAWMDRVLAAVRQGSHQIYSPDYLEGKIASLRPLAAKEVHPVALRALETTAEALLGWLRGERSLVEELGRENLLSRMRQETQDWSTMTQHLACFVEQLAFRYPRMKILEIGGGRFSVAQAVLDHLGRSYHSYTYTDGSENSFDEAREIFASHNDRLVYRQLDLERDPIEQGFSEHGFDLVVAGNVLCETRSLKQTMAYVRRLLKPGGRVAIMETTDSEHITSSFVFGGSDRWWLGELDGRPWGPHISRDGWNQVLQASGFGDFEAISPTEEESKLLGWSVFTSRAIDDRVKKLIEPLSVPANGQLRDLVLLGGATPASAKLLSAVKNLVGPFYSRITAAKRLEDYIPPSGASLAVVLVASDMDSPFAKCLTAERLHSLQSVIGVTGRLLWLATEQADENPYLRMSKGILRSLAFENPHAGLQHLMIRDPGEASPDLVASILMRLVHTEVSGDYRLSNCMESAEWELLLENGALKVSRMHSDTDINQRWLASRGTPRTQSVNPEQSCVEIHRSEKRLVFSPSFAESQTGIEGQGHREETVRIRVQYATFPAVRINSGFLHVVLGTNERTGALVVALSASHATVVSTPAAWCLNVPSWSSDRNDAVFLDHVCAALLAQELVRQVPAGSTILLHKPPKSLQEALSAFGSRTNVQVRSITTDGKPSKDPASLAIPPRSSSRTISRLLPTNVSLFATFDLDADQIFSKFRSVLTPWPTFCGLKDFYSDSLPPPGAHHSVANSLIKACLFSQRRRSFRSSVETIPPQDISSPSLNHQRLRIVDWMHSSSIEADPLPASSLVKLCAHKTYLLVGLTGDIGQSVCQWMIARGAHSVVLTSRSPKVDPAWLEEMSGLGASVIVMSMDVADRASVLHVHKRINSELPPVGGVLNGAMVLRDGPFADSSVEDFHQVFAPKVEGSLLLDQLYRDNHLDFFLLMGSLSGPLGNFHQSTYAAATEFMAGLVHQRRQRGQVGSIIHPAQIRGVGYLANIDPQLGEFLTNRMGPLILSERDLHELVAEGILAGRPDSGQSAEIVGGYQMTDPAQFPDVLWYRNPKQWPFIEYFQQSGPAESNSKDFPIKAQLLAAESLAAATEIIAQGFSEKLRKKMRLPDDTALLGTMLLMTLGVDSLVAVDLRIWFVKELGVDIPVLQLLGGSSINDLASSAAEKLDSSIIPLVEG</sequence>
<dbReference type="PANTHER" id="PTHR43775:SF48">
    <property type="entry name" value="HIGHLY REDUCING POLYKETIDE SYNTHASE SDGA"/>
    <property type="match status" value="1"/>
</dbReference>
<dbReference type="Gene3D" id="1.10.1200.10">
    <property type="entry name" value="ACP-like"/>
    <property type="match status" value="1"/>
</dbReference>
<dbReference type="InterPro" id="IPR036291">
    <property type="entry name" value="NAD(P)-bd_dom_sf"/>
</dbReference>
<feature type="active site" description="Proton acceptor; for dehydratase activity" evidence="6">
    <location>
        <position position="969"/>
    </location>
</feature>
<dbReference type="SMART" id="SM00822">
    <property type="entry name" value="PKS_KR"/>
    <property type="match status" value="1"/>
</dbReference>
<dbReference type="InterPro" id="IPR036736">
    <property type="entry name" value="ACP-like_sf"/>
</dbReference>
<dbReference type="InterPro" id="IPR042104">
    <property type="entry name" value="PKS_dehydratase_sf"/>
</dbReference>
<dbReference type="Pfam" id="PF14765">
    <property type="entry name" value="PS-DH"/>
    <property type="match status" value="1"/>
</dbReference>
<feature type="region of interest" description="Disordered" evidence="7">
    <location>
        <begin position="1951"/>
        <end position="1970"/>
    </location>
</feature>
<dbReference type="InterPro" id="IPR029063">
    <property type="entry name" value="SAM-dependent_MTases_sf"/>
</dbReference>
<dbReference type="Gene3D" id="3.40.47.10">
    <property type="match status" value="1"/>
</dbReference>
<dbReference type="SUPFAM" id="SSF53901">
    <property type="entry name" value="Thiolase-like"/>
    <property type="match status" value="1"/>
</dbReference>
<comment type="caution">
    <text evidence="11">The sequence shown here is derived from an EMBL/GenBank/DDBJ whole genome shotgun (WGS) entry which is preliminary data.</text>
</comment>
<dbReference type="InterPro" id="IPR020841">
    <property type="entry name" value="PKS_Beta-ketoAc_synthase_dom"/>
</dbReference>
<dbReference type="InterPro" id="IPR016036">
    <property type="entry name" value="Malonyl_transacylase_ACP-bd"/>
</dbReference>
<dbReference type="InterPro" id="IPR020806">
    <property type="entry name" value="PKS_PP-bd"/>
</dbReference>
<gene>
    <name evidence="11" type="ORF">N7460_013143</name>
</gene>
<evidence type="ECO:0000256" key="3">
    <source>
        <dbReference type="ARBA" id="ARBA00022603"/>
    </source>
</evidence>
<evidence type="ECO:0000259" key="8">
    <source>
        <dbReference type="PROSITE" id="PS50075"/>
    </source>
</evidence>
<dbReference type="SMART" id="SM00827">
    <property type="entry name" value="PKS_AT"/>
    <property type="match status" value="1"/>
</dbReference>